<dbReference type="Proteomes" id="UP000194236">
    <property type="component" value="Unassembled WGS sequence"/>
</dbReference>
<evidence type="ECO:0000313" key="2">
    <source>
        <dbReference type="Proteomes" id="UP000194236"/>
    </source>
</evidence>
<sequence length="9" mass="1041">MCPGHRKGR</sequence>
<reference evidence="1 2" key="1">
    <citation type="submission" date="2017-03" db="EMBL/GenBank/DDBJ databases">
        <title>Genome Survey of Euroglyphus maynei.</title>
        <authorList>
            <person name="Arlian L.G."/>
            <person name="Morgan M.S."/>
            <person name="Rider S.D."/>
        </authorList>
    </citation>
    <scope>NUCLEOTIDE SEQUENCE [LARGE SCALE GENOMIC DNA]</scope>
    <source>
        <strain evidence="1">Arlian Lab</strain>
        <tissue evidence="1">Whole body</tissue>
    </source>
</reference>
<evidence type="ECO:0000313" key="1">
    <source>
        <dbReference type="EMBL" id="OTF72308.1"/>
    </source>
</evidence>
<protein>
    <submittedName>
        <fullName evidence="1">Uncharacterized protein</fullName>
    </submittedName>
</protein>
<comment type="caution">
    <text evidence="1">The sequence shown here is derived from an EMBL/GenBank/DDBJ whole genome shotgun (WGS) entry which is preliminary data.</text>
</comment>
<dbReference type="EMBL" id="MUJZ01056839">
    <property type="protein sequence ID" value="OTF72308.1"/>
    <property type="molecule type" value="Genomic_DNA"/>
</dbReference>
<name>A0A1Y3AWY7_EURMA</name>
<accession>A0A1Y3AWY7</accession>
<keyword evidence="2" id="KW-1185">Reference proteome</keyword>
<proteinExistence type="predicted"/>
<gene>
    <name evidence="1" type="ORF">BLA29_015516</name>
</gene>
<organism evidence="1 2">
    <name type="scientific">Euroglyphus maynei</name>
    <name type="common">Mayne's house dust mite</name>
    <dbReference type="NCBI Taxonomy" id="6958"/>
    <lineage>
        <taxon>Eukaryota</taxon>
        <taxon>Metazoa</taxon>
        <taxon>Ecdysozoa</taxon>
        <taxon>Arthropoda</taxon>
        <taxon>Chelicerata</taxon>
        <taxon>Arachnida</taxon>
        <taxon>Acari</taxon>
        <taxon>Acariformes</taxon>
        <taxon>Sarcoptiformes</taxon>
        <taxon>Astigmata</taxon>
        <taxon>Psoroptidia</taxon>
        <taxon>Analgoidea</taxon>
        <taxon>Pyroglyphidae</taxon>
        <taxon>Pyroglyphinae</taxon>
        <taxon>Euroglyphus</taxon>
    </lineage>
</organism>